<organism evidence="3 5">
    <name type="scientific">Heyndrickxia sporothermodurans</name>
    <dbReference type="NCBI Taxonomy" id="46224"/>
    <lineage>
        <taxon>Bacteria</taxon>
        <taxon>Bacillati</taxon>
        <taxon>Bacillota</taxon>
        <taxon>Bacilli</taxon>
        <taxon>Bacillales</taxon>
        <taxon>Bacillaceae</taxon>
        <taxon>Heyndrickxia</taxon>
    </lineage>
</organism>
<dbReference type="Proteomes" id="UP000595512">
    <property type="component" value="Chromosome"/>
</dbReference>
<dbReference type="STRING" id="46224.B4102_3676"/>
<evidence type="ECO:0000313" key="5">
    <source>
        <dbReference type="Proteomes" id="UP000075666"/>
    </source>
</evidence>
<dbReference type="InterPro" id="IPR019734">
    <property type="entry name" value="TPR_rpt"/>
</dbReference>
<dbReference type="SMART" id="SM00028">
    <property type="entry name" value="TPR"/>
    <property type="match status" value="3"/>
</dbReference>
<dbReference type="KEGG" id="hspo:JGZ69_10080"/>
<gene>
    <name evidence="3" type="ORF">B4102_3676</name>
    <name evidence="4" type="ORF">JGZ69_10080</name>
</gene>
<dbReference type="SUPFAM" id="SSF48452">
    <property type="entry name" value="TPR-like"/>
    <property type="match status" value="1"/>
</dbReference>
<keyword evidence="5" id="KW-1185">Reference proteome</keyword>
<reference evidence="3 5" key="1">
    <citation type="submission" date="2016-01" db="EMBL/GenBank/DDBJ databases">
        <title>Genome Sequences of Twelve Sporeforming Bacillus Species Isolated from Foods.</title>
        <authorList>
            <person name="Berendsen E.M."/>
            <person name="Wells-Bennik M.H."/>
            <person name="Krawcyk A.O."/>
            <person name="De Jong A."/>
            <person name="Holsappel S."/>
            <person name="Eijlander R.T."/>
            <person name="Kuipers O.P."/>
        </authorList>
    </citation>
    <scope>NUCLEOTIDE SEQUENCE [LARGE SCALE GENOMIC DNA]</scope>
    <source>
        <strain evidence="3 5">B4102</strain>
    </source>
</reference>
<dbReference type="GeneID" id="62499803"/>
<dbReference type="PATRIC" id="fig|46224.3.peg.360"/>
<dbReference type="Proteomes" id="UP000075666">
    <property type="component" value="Unassembled WGS sequence"/>
</dbReference>
<dbReference type="EMBL" id="CP066701">
    <property type="protein sequence ID" value="QQX27073.1"/>
    <property type="molecule type" value="Genomic_DNA"/>
</dbReference>
<reference evidence="4 6" key="2">
    <citation type="submission" date="2020-12" db="EMBL/GenBank/DDBJ databases">
        <title>Taxonomic evaluation of the Bacillus sporothermodurans group of bacteria based on whole genome sequences.</title>
        <authorList>
            <person name="Fiedler G."/>
            <person name="Herbstmann A.-D."/>
            <person name="Doll E."/>
            <person name="Wenning M."/>
            <person name="Brinks E."/>
            <person name="Kabisch J."/>
            <person name="Breitenwieser F."/>
            <person name="Lappann M."/>
            <person name="Boehnlein C."/>
            <person name="Franz C."/>
        </authorList>
    </citation>
    <scope>NUCLEOTIDE SEQUENCE [LARGE SCALE GENOMIC DNA]</scope>
    <source>
        <strain evidence="4 6">DSM 10599</strain>
    </source>
</reference>
<dbReference type="Pfam" id="PF12688">
    <property type="entry name" value="TPR_5"/>
    <property type="match status" value="1"/>
</dbReference>
<evidence type="ECO:0000313" key="3">
    <source>
        <dbReference type="EMBL" id="KYC94325.1"/>
    </source>
</evidence>
<feature type="repeat" description="TPR" evidence="1">
    <location>
        <begin position="74"/>
        <end position="107"/>
    </location>
</feature>
<dbReference type="RefSeq" id="WP_066234991.1">
    <property type="nucleotide sequence ID" value="NZ_CP066701.1"/>
</dbReference>
<dbReference type="EMBL" id="LQYN01000102">
    <property type="protein sequence ID" value="KYC94325.1"/>
    <property type="molecule type" value="Genomic_DNA"/>
</dbReference>
<dbReference type="PROSITE" id="PS50005">
    <property type="entry name" value="TPR"/>
    <property type="match status" value="1"/>
</dbReference>
<evidence type="ECO:0000256" key="1">
    <source>
        <dbReference type="PROSITE-ProRule" id="PRU00339"/>
    </source>
</evidence>
<dbReference type="Gene3D" id="1.25.40.10">
    <property type="entry name" value="Tetratricopeptide repeat domain"/>
    <property type="match status" value="1"/>
</dbReference>
<evidence type="ECO:0000313" key="4">
    <source>
        <dbReference type="EMBL" id="QQX27073.1"/>
    </source>
</evidence>
<dbReference type="OrthoDB" id="193829at2"/>
<dbReference type="AlphaFoldDB" id="A0A150KLB6"/>
<name>A0A150KLB6_9BACI</name>
<accession>A0A150KLB6</accession>
<dbReference type="InterPro" id="IPR011990">
    <property type="entry name" value="TPR-like_helical_dom_sf"/>
</dbReference>
<protein>
    <submittedName>
        <fullName evidence="4">Tetratricopeptide repeat protein</fullName>
    </submittedName>
</protein>
<evidence type="ECO:0000313" key="6">
    <source>
        <dbReference type="Proteomes" id="UP000595512"/>
    </source>
</evidence>
<proteinExistence type="predicted"/>
<feature type="domain" description="Tetratrico peptide repeat group 5" evidence="2">
    <location>
        <begin position="37"/>
        <end position="158"/>
    </location>
</feature>
<evidence type="ECO:0000259" key="2">
    <source>
        <dbReference type="Pfam" id="PF12688"/>
    </source>
</evidence>
<sequence>MYTKHEMEKAIQLREEGHLIESNELLIQLAKEHHGDPVINYQCAWSYDVLGEEREAVPYYEKAISLGLEGEDLEGALLGLGSTYRTLGEYEKSRRTFLKGIELFPHNHAIRVFYAMTLFNLKDHNQAMEILLKSIAETSNDPQLVSYKRAIEFYSDKLDQVWD</sequence>
<keyword evidence="1" id="KW-0802">TPR repeat</keyword>
<dbReference type="InterPro" id="IPR041656">
    <property type="entry name" value="TPR_5"/>
</dbReference>